<organism evidence="2 3">
    <name type="scientific">Cymbomonas tetramitiformis</name>
    <dbReference type="NCBI Taxonomy" id="36881"/>
    <lineage>
        <taxon>Eukaryota</taxon>
        <taxon>Viridiplantae</taxon>
        <taxon>Chlorophyta</taxon>
        <taxon>Pyramimonadophyceae</taxon>
        <taxon>Pyramimonadales</taxon>
        <taxon>Pyramimonadaceae</taxon>
        <taxon>Cymbomonas</taxon>
    </lineage>
</organism>
<reference evidence="2 3" key="1">
    <citation type="journal article" date="2015" name="Genome Biol. Evol.">
        <title>Comparative Genomics of a Bacterivorous Green Alga Reveals Evolutionary Causalities and Consequences of Phago-Mixotrophic Mode of Nutrition.</title>
        <authorList>
            <person name="Burns J.A."/>
            <person name="Paasch A."/>
            <person name="Narechania A."/>
            <person name="Kim E."/>
        </authorList>
    </citation>
    <scope>NUCLEOTIDE SEQUENCE [LARGE SCALE GENOMIC DNA]</scope>
    <source>
        <strain evidence="2 3">PLY_AMNH</strain>
    </source>
</reference>
<feature type="compositionally biased region" description="Polar residues" evidence="1">
    <location>
        <begin position="125"/>
        <end position="140"/>
    </location>
</feature>
<proteinExistence type="predicted"/>
<name>A0AAE0FKK3_9CHLO</name>
<dbReference type="Proteomes" id="UP001190700">
    <property type="component" value="Unassembled WGS sequence"/>
</dbReference>
<keyword evidence="3" id="KW-1185">Reference proteome</keyword>
<comment type="caution">
    <text evidence="2">The sequence shown here is derived from an EMBL/GenBank/DDBJ whole genome shotgun (WGS) entry which is preliminary data.</text>
</comment>
<evidence type="ECO:0000256" key="1">
    <source>
        <dbReference type="SAM" id="MobiDB-lite"/>
    </source>
</evidence>
<accession>A0AAE0FKK3</accession>
<dbReference type="AlphaFoldDB" id="A0AAE0FKK3"/>
<evidence type="ECO:0000313" key="2">
    <source>
        <dbReference type="EMBL" id="KAK3260691.1"/>
    </source>
</evidence>
<protein>
    <submittedName>
        <fullName evidence="2">Uncharacterized protein</fullName>
    </submittedName>
</protein>
<dbReference type="EMBL" id="LGRX02017499">
    <property type="protein sequence ID" value="KAK3260691.1"/>
    <property type="molecule type" value="Genomic_DNA"/>
</dbReference>
<feature type="region of interest" description="Disordered" evidence="1">
    <location>
        <begin position="113"/>
        <end position="140"/>
    </location>
</feature>
<gene>
    <name evidence="2" type="ORF">CYMTET_30366</name>
</gene>
<evidence type="ECO:0000313" key="3">
    <source>
        <dbReference type="Proteomes" id="UP001190700"/>
    </source>
</evidence>
<sequence>MCLSEATIRQMVGADPYFGSTGAMECHENAQLELHGNAIDPSSSVQIQQLADNGGDKRVVARPPARSAPQPLVPHSYMLVNTPPGPAYTVPHAPEHAIQLLEENPLTLGQMAREKRMKSGGAQRRQGSVSQGASQNTNDSKLISVENGYRLSEEVMAERFAALATQGRSSAQDAIICDYIHDSDMMLIVGSRGQFVVHLPLPKDKSILLIGRISNSISA</sequence>